<dbReference type="GO" id="GO:0070182">
    <property type="term" value="F:DNA polymerase binding"/>
    <property type="evidence" value="ECO:0007669"/>
    <property type="project" value="TreeGrafter"/>
</dbReference>
<dbReference type="InterPro" id="IPR038090">
    <property type="entry name" value="Cdt1_C_WH_dom_sf"/>
</dbReference>
<dbReference type="SMART" id="SM01075">
    <property type="entry name" value="CDT1"/>
    <property type="match status" value="1"/>
</dbReference>
<dbReference type="GO" id="GO:0003677">
    <property type="term" value="F:DNA binding"/>
    <property type="evidence" value="ECO:0007669"/>
    <property type="project" value="InterPro"/>
</dbReference>
<feature type="compositionally biased region" description="Polar residues" evidence="3">
    <location>
        <begin position="76"/>
        <end position="88"/>
    </location>
</feature>
<dbReference type="InterPro" id="IPR045173">
    <property type="entry name" value="Cdt1"/>
</dbReference>
<dbReference type="InterPro" id="IPR014939">
    <property type="entry name" value="CDT1_Gemini-bd-like"/>
</dbReference>
<evidence type="ECO:0000256" key="2">
    <source>
        <dbReference type="ARBA" id="ARBA00023306"/>
    </source>
</evidence>
<comment type="similarity">
    <text evidence="1">Belongs to the Cdt1 family.</text>
</comment>
<dbReference type="GO" id="GO:0000278">
    <property type="term" value="P:mitotic cell cycle"/>
    <property type="evidence" value="ECO:0007669"/>
    <property type="project" value="TreeGrafter"/>
</dbReference>
<dbReference type="PANTHER" id="PTHR28637:SF1">
    <property type="entry name" value="DNA REPLICATION FACTOR CDT1"/>
    <property type="match status" value="1"/>
</dbReference>
<evidence type="ECO:0000256" key="3">
    <source>
        <dbReference type="SAM" id="MobiDB-lite"/>
    </source>
</evidence>
<reference evidence="5 6" key="1">
    <citation type="submission" date="2024-01" db="EMBL/GenBank/DDBJ databases">
        <title>The genomes of 5 underutilized Papilionoideae crops provide insights into root nodulation and disease resistance.</title>
        <authorList>
            <person name="Yuan L."/>
        </authorList>
    </citation>
    <scope>NUCLEOTIDE SEQUENCE [LARGE SCALE GENOMIC DNA]</scope>
    <source>
        <strain evidence="5">LY-2023</strain>
        <tissue evidence="5">Leaf</tissue>
    </source>
</reference>
<evidence type="ECO:0000256" key="1">
    <source>
        <dbReference type="ARBA" id="ARBA00008356"/>
    </source>
</evidence>
<gene>
    <name evidence="5" type="ORF">RJT34_14661</name>
</gene>
<dbReference type="Pfam" id="PF16679">
    <property type="entry name" value="CDT1_C"/>
    <property type="match status" value="1"/>
</dbReference>
<dbReference type="Gene3D" id="1.10.10.1420">
    <property type="entry name" value="DNA replication factor Cdt1, C-terminal WH domain"/>
    <property type="match status" value="1"/>
</dbReference>
<dbReference type="FunFam" id="1.10.10.1420:FF:000003">
    <property type="entry name" value="CDT1-like protein a chloroplastic"/>
    <property type="match status" value="1"/>
</dbReference>
<proteinExistence type="inferred from homology"/>
<keyword evidence="6" id="KW-1185">Reference proteome</keyword>
<dbReference type="InterPro" id="IPR036390">
    <property type="entry name" value="WH_DNA-bd_sf"/>
</dbReference>
<dbReference type="GO" id="GO:0005634">
    <property type="term" value="C:nucleus"/>
    <property type="evidence" value="ECO:0007669"/>
    <property type="project" value="TreeGrafter"/>
</dbReference>
<organism evidence="5 6">
    <name type="scientific">Clitoria ternatea</name>
    <name type="common">Butterfly pea</name>
    <dbReference type="NCBI Taxonomy" id="43366"/>
    <lineage>
        <taxon>Eukaryota</taxon>
        <taxon>Viridiplantae</taxon>
        <taxon>Streptophyta</taxon>
        <taxon>Embryophyta</taxon>
        <taxon>Tracheophyta</taxon>
        <taxon>Spermatophyta</taxon>
        <taxon>Magnoliopsida</taxon>
        <taxon>eudicotyledons</taxon>
        <taxon>Gunneridae</taxon>
        <taxon>Pentapetalae</taxon>
        <taxon>rosids</taxon>
        <taxon>fabids</taxon>
        <taxon>Fabales</taxon>
        <taxon>Fabaceae</taxon>
        <taxon>Papilionoideae</taxon>
        <taxon>50 kb inversion clade</taxon>
        <taxon>NPAAA clade</taxon>
        <taxon>indigoferoid/millettioid clade</taxon>
        <taxon>Phaseoleae</taxon>
        <taxon>Clitoria</taxon>
    </lineage>
</organism>
<feature type="compositionally biased region" description="Low complexity" evidence="3">
    <location>
        <begin position="456"/>
        <end position="465"/>
    </location>
</feature>
<dbReference type="GO" id="GO:0030174">
    <property type="term" value="P:regulation of DNA-templated DNA replication initiation"/>
    <property type="evidence" value="ECO:0007669"/>
    <property type="project" value="InterPro"/>
</dbReference>
<comment type="caution">
    <text evidence="5">The sequence shown here is derived from an EMBL/GenBank/DDBJ whole genome shotgun (WGS) entry which is preliminary data.</text>
</comment>
<feature type="region of interest" description="Disordered" evidence="3">
    <location>
        <begin position="47"/>
        <end position="99"/>
    </location>
</feature>
<feature type="compositionally biased region" description="Low complexity" evidence="3">
    <location>
        <begin position="54"/>
        <end position="67"/>
    </location>
</feature>
<evidence type="ECO:0000313" key="5">
    <source>
        <dbReference type="EMBL" id="KAK7303747.1"/>
    </source>
</evidence>
<dbReference type="Pfam" id="PF08839">
    <property type="entry name" value="CDT1"/>
    <property type="match status" value="1"/>
</dbReference>
<dbReference type="Proteomes" id="UP001359559">
    <property type="component" value="Unassembled WGS sequence"/>
</dbReference>
<feature type="region of interest" description="Disordered" evidence="3">
    <location>
        <begin position="427"/>
        <end position="465"/>
    </location>
</feature>
<dbReference type="GO" id="GO:0071163">
    <property type="term" value="P:DNA replication preinitiation complex assembly"/>
    <property type="evidence" value="ECO:0007669"/>
    <property type="project" value="InterPro"/>
</dbReference>
<dbReference type="EMBL" id="JAYKXN010000003">
    <property type="protein sequence ID" value="KAK7303747.1"/>
    <property type="molecule type" value="Genomic_DNA"/>
</dbReference>
<sequence>MLLCYLGLGGNQRVNLAGANGYKKAPPHISRQKEPHYKSHPQILKPWRHESESMRNSSSSPSSGGTSKKSHLTKFEGQSTHPASTTPEKSPPRTRQRGGVVEIRKVAKDLQDGMQRNETTSSQVKTVWRQMVLPSPSKPNTVVHEPFKLSKKFELLGEFFDSLDSSIRLSRLKGSMASFTNVSAQIERLTDRRFTHGHLAQLKYVLPEAIVLKKVLVFDERTSCMKPDLHISINPEAVESDTKLLTQHGSMPLRKLFRTRLRDFCESHPECDEIPEETLPEPFSCLKKDHPVDTCAALPPTNLSSSMLNNSISYNAESANINENLSLSVRTSIASGNQHVPVASHMSRSFRRRFSQKSKDNGAGNTQQKFPLDSLQPIACPASETSLKRNPPVEGTEPHRKTYPAKLASEAAAGSERCPAICVASESSNSSTVSPSKTIKHTENKEGSLKSMVDMSTPSKPVSISSSLMTTTPALFTPKRHYMTPDDNTSSSLNKLVRRPPRSSSRSLKFDTPVKNKEVENEDNAGGLPMIDDDIFEILPENLIQSVREKERIAMEEKDPAISQAKRRKKIIASLPKLFNMIHFLCHKRSVITKEELISRIISNHLDIVDRSEVEEQLKLLLELVPDWISEKLASCGDYLFCINKNLNPETIRAALEEAK</sequence>
<feature type="domain" description="CDT1 Geminin-binding" evidence="4">
    <location>
        <begin position="149"/>
        <end position="281"/>
    </location>
</feature>
<evidence type="ECO:0000259" key="4">
    <source>
        <dbReference type="SMART" id="SM01075"/>
    </source>
</evidence>
<name>A0AAN9JR61_CLITE</name>
<evidence type="ECO:0000313" key="6">
    <source>
        <dbReference type="Proteomes" id="UP001359559"/>
    </source>
</evidence>
<keyword evidence="2" id="KW-0131">Cell cycle</keyword>
<dbReference type="InterPro" id="IPR032054">
    <property type="entry name" value="Cdt1_C"/>
</dbReference>
<dbReference type="CDD" id="cd08767">
    <property type="entry name" value="Cdt1_c"/>
    <property type="match status" value="1"/>
</dbReference>
<dbReference type="SUPFAM" id="SSF46785">
    <property type="entry name" value="Winged helix' DNA-binding domain"/>
    <property type="match status" value="1"/>
</dbReference>
<dbReference type="AlphaFoldDB" id="A0AAN9JR61"/>
<dbReference type="GO" id="GO:0000076">
    <property type="term" value="P:DNA replication checkpoint signaling"/>
    <property type="evidence" value="ECO:0007669"/>
    <property type="project" value="TreeGrafter"/>
</dbReference>
<protein>
    <recommendedName>
        <fullName evidence="4">CDT1 Geminin-binding domain-containing protein</fullName>
    </recommendedName>
</protein>
<dbReference type="CDD" id="cd08674">
    <property type="entry name" value="Cdt1_m"/>
    <property type="match status" value="1"/>
</dbReference>
<accession>A0AAN9JR61</accession>
<feature type="compositionally biased region" description="Low complexity" evidence="3">
    <location>
        <begin position="427"/>
        <end position="436"/>
    </location>
</feature>
<feature type="region of interest" description="Disordered" evidence="3">
    <location>
        <begin position="478"/>
        <end position="526"/>
    </location>
</feature>
<feature type="compositionally biased region" description="Basic and acidic residues" evidence="3">
    <location>
        <begin position="508"/>
        <end position="519"/>
    </location>
</feature>
<feature type="region of interest" description="Disordered" evidence="3">
    <location>
        <begin position="341"/>
        <end position="376"/>
    </location>
</feature>
<dbReference type="PANTHER" id="PTHR28637">
    <property type="entry name" value="DNA REPLICATION FACTOR CDT1"/>
    <property type="match status" value="1"/>
</dbReference>